<name>A0A0E9VEB9_ANGAN</name>
<dbReference type="AlphaFoldDB" id="A0A0E9VEB9"/>
<accession>A0A0E9VEB9</accession>
<protein>
    <submittedName>
        <fullName evidence="1">Uncharacterized protein</fullName>
    </submittedName>
</protein>
<sequence length="51" mass="5711">MVSSIQPLVNACFTRMQIIHTIWLLPHIGHLLDGNLICILSTNRPCLLKDG</sequence>
<dbReference type="EMBL" id="GBXM01032792">
    <property type="protein sequence ID" value="JAH75785.1"/>
    <property type="molecule type" value="Transcribed_RNA"/>
</dbReference>
<reference evidence="1" key="2">
    <citation type="journal article" date="2015" name="Fish Shellfish Immunol.">
        <title>Early steps in the European eel (Anguilla anguilla)-Vibrio vulnificus interaction in the gills: Role of the RtxA13 toxin.</title>
        <authorList>
            <person name="Callol A."/>
            <person name="Pajuelo D."/>
            <person name="Ebbesson L."/>
            <person name="Teles M."/>
            <person name="MacKenzie S."/>
            <person name="Amaro C."/>
        </authorList>
    </citation>
    <scope>NUCLEOTIDE SEQUENCE</scope>
</reference>
<evidence type="ECO:0000313" key="1">
    <source>
        <dbReference type="EMBL" id="JAH75785.1"/>
    </source>
</evidence>
<reference evidence="1" key="1">
    <citation type="submission" date="2014-11" db="EMBL/GenBank/DDBJ databases">
        <authorList>
            <person name="Amaro Gonzalez C."/>
        </authorList>
    </citation>
    <scope>NUCLEOTIDE SEQUENCE</scope>
</reference>
<proteinExistence type="predicted"/>
<organism evidence="1">
    <name type="scientific">Anguilla anguilla</name>
    <name type="common">European freshwater eel</name>
    <name type="synonym">Muraena anguilla</name>
    <dbReference type="NCBI Taxonomy" id="7936"/>
    <lineage>
        <taxon>Eukaryota</taxon>
        <taxon>Metazoa</taxon>
        <taxon>Chordata</taxon>
        <taxon>Craniata</taxon>
        <taxon>Vertebrata</taxon>
        <taxon>Euteleostomi</taxon>
        <taxon>Actinopterygii</taxon>
        <taxon>Neopterygii</taxon>
        <taxon>Teleostei</taxon>
        <taxon>Anguilliformes</taxon>
        <taxon>Anguillidae</taxon>
        <taxon>Anguilla</taxon>
    </lineage>
</organism>